<protein>
    <submittedName>
        <fullName evidence="2">Uncharacterized protein</fullName>
    </submittedName>
</protein>
<evidence type="ECO:0000256" key="1">
    <source>
        <dbReference type="SAM" id="Phobius"/>
    </source>
</evidence>
<organism evidence="2 3">
    <name type="scientific">Bacteriovorax antarcticus</name>
    <dbReference type="NCBI Taxonomy" id="3088717"/>
    <lineage>
        <taxon>Bacteria</taxon>
        <taxon>Pseudomonadati</taxon>
        <taxon>Bdellovibrionota</taxon>
        <taxon>Bacteriovoracia</taxon>
        <taxon>Bacteriovoracales</taxon>
        <taxon>Bacteriovoracaceae</taxon>
        <taxon>Bacteriovorax</taxon>
    </lineage>
</organism>
<keyword evidence="1" id="KW-1133">Transmembrane helix</keyword>
<name>A0ABU5VX69_9BACT</name>
<gene>
    <name evidence="2" type="ORF">SHI21_10385</name>
</gene>
<evidence type="ECO:0000313" key="2">
    <source>
        <dbReference type="EMBL" id="MEA9356615.1"/>
    </source>
</evidence>
<dbReference type="EMBL" id="JAYGJQ010000002">
    <property type="protein sequence ID" value="MEA9356615.1"/>
    <property type="molecule type" value="Genomic_DNA"/>
</dbReference>
<accession>A0ABU5VX69</accession>
<proteinExistence type="predicted"/>
<keyword evidence="3" id="KW-1185">Reference proteome</keyword>
<feature type="transmembrane region" description="Helical" evidence="1">
    <location>
        <begin position="20"/>
        <end position="39"/>
    </location>
</feature>
<comment type="caution">
    <text evidence="2">The sequence shown here is derived from an EMBL/GenBank/DDBJ whole genome shotgun (WGS) entry which is preliminary data.</text>
</comment>
<reference evidence="2 3" key="1">
    <citation type="submission" date="2023-11" db="EMBL/GenBank/DDBJ databases">
        <title>A Novel Polar Bacteriovorax (B. antarcticus) Isolated from the Biocrust in Antarctica.</title>
        <authorList>
            <person name="Mun W."/>
            <person name="Choi S.Y."/>
            <person name="Mitchell R.J."/>
        </authorList>
    </citation>
    <scope>NUCLEOTIDE SEQUENCE [LARGE SCALE GENOMIC DNA]</scope>
    <source>
        <strain evidence="2 3">PP10</strain>
    </source>
</reference>
<sequence>MEITSFIFNSSKKDLWKLTIKILAFTPLLLLIVLANLYIDPANIYRKKSYEDGMGKLLASGQNVGNFGDCDERLVQKYFIEHLSRPIDTIILGSSRSMQIGKNIFPENVINNSVSGGVLEDYLAIYYNYYMKNTNLKKVVIGIDPWLFNGKGQEVRWQSYEDDVKAMKAKLGEKNHFKFKDLISEKYLNIISLSYFQESILSLFSARKTHDYIATNEIEADYMIKVSDGRLIYDKKRREISTEKAEEAAKVYGSEKVVYGFSDFVEVDPKLKKMLENFIHFMQNKGIKVVIFLSPYHPTTYKMLITRSDTKILLKVSEFLDDLAKRNNVELVGSYNPEDLGLDGGMFFDGMHPKGEAVEKIFRRK</sequence>
<evidence type="ECO:0000313" key="3">
    <source>
        <dbReference type="Proteomes" id="UP001302274"/>
    </source>
</evidence>
<dbReference type="Proteomes" id="UP001302274">
    <property type="component" value="Unassembled WGS sequence"/>
</dbReference>
<dbReference type="SUPFAM" id="SSF52266">
    <property type="entry name" value="SGNH hydrolase"/>
    <property type="match status" value="1"/>
</dbReference>
<dbReference type="RefSeq" id="WP_323576422.1">
    <property type="nucleotide sequence ID" value="NZ_JAYGJQ010000002.1"/>
</dbReference>
<keyword evidence="1" id="KW-0472">Membrane</keyword>
<keyword evidence="1" id="KW-0812">Transmembrane</keyword>